<name>A0A485LCQ7_9STRA</name>
<evidence type="ECO:0000313" key="1">
    <source>
        <dbReference type="EMBL" id="KAF0689655.1"/>
    </source>
</evidence>
<keyword evidence="3" id="KW-1185">Reference proteome</keyword>
<dbReference type="EMBL" id="VJMH01006423">
    <property type="protein sequence ID" value="KAF0689655.1"/>
    <property type="molecule type" value="Genomic_DNA"/>
</dbReference>
<dbReference type="OrthoDB" id="74307at2759"/>
<evidence type="ECO:0000313" key="3">
    <source>
        <dbReference type="Proteomes" id="UP000332933"/>
    </source>
</evidence>
<reference evidence="1" key="2">
    <citation type="submission" date="2019-06" db="EMBL/GenBank/DDBJ databases">
        <title>Genomics analysis of Aphanomyces spp. identifies a new class of oomycete effector associated with host adaptation.</title>
        <authorList>
            <person name="Gaulin E."/>
        </authorList>
    </citation>
    <scope>NUCLEOTIDE SEQUENCE</scope>
    <source>
        <strain evidence="1">CBS 578.67</strain>
    </source>
</reference>
<protein>
    <submittedName>
        <fullName evidence="2">Aste57867_18892 protein</fullName>
    </submittedName>
</protein>
<sequence length="368" mass="42641">MGIDLVDDAKMKKRLYNREKQRLFQARLVHQNVSLKDEVSVLEAQLAHLKATTADRPIEKSEALPWKEVAAGLREETFRAVHTNRKLRSEREVQKALVEILEAWVKTQTRHAAALTAPARTWRNVTLLASPESRAVGYDWITAHLHHNLQAVFQRYEFPSVTSAEISGDFDIDLTDLDVVQYVWRYQKEMDLPLEHVAASFRDHVWRSMMLGGFVILHTEVLDGMPDHMVYRHTITNPDETVNYLGREYADQDRVVFLGQNIHDDEILPSGSRQRNRMAWVVLDRIGPSRTRARILHLNSHYFTKDGYVSLDEEASYWGCDLSHVIAPLKIAKFREHVSMMGYDVARLCRNKFESACRLEEYQCHAAY</sequence>
<gene>
    <name evidence="2" type="primary">Aste57867_18892</name>
    <name evidence="1" type="ORF">As57867_018828</name>
    <name evidence="2" type="ORF">ASTE57867_18892</name>
</gene>
<reference evidence="2 3" key="1">
    <citation type="submission" date="2019-03" db="EMBL/GenBank/DDBJ databases">
        <authorList>
            <person name="Gaulin E."/>
            <person name="Dumas B."/>
        </authorList>
    </citation>
    <scope>NUCLEOTIDE SEQUENCE [LARGE SCALE GENOMIC DNA]</scope>
    <source>
        <strain evidence="2">CBS 568.67</strain>
    </source>
</reference>
<evidence type="ECO:0000313" key="2">
    <source>
        <dbReference type="EMBL" id="VFT95624.1"/>
    </source>
</evidence>
<proteinExistence type="predicted"/>
<dbReference type="Proteomes" id="UP000332933">
    <property type="component" value="Unassembled WGS sequence"/>
</dbReference>
<dbReference type="EMBL" id="CAADRA010006444">
    <property type="protein sequence ID" value="VFT95624.1"/>
    <property type="molecule type" value="Genomic_DNA"/>
</dbReference>
<dbReference type="AlphaFoldDB" id="A0A485LCQ7"/>
<accession>A0A485LCQ7</accession>
<organism evidence="2 3">
    <name type="scientific">Aphanomyces stellatus</name>
    <dbReference type="NCBI Taxonomy" id="120398"/>
    <lineage>
        <taxon>Eukaryota</taxon>
        <taxon>Sar</taxon>
        <taxon>Stramenopiles</taxon>
        <taxon>Oomycota</taxon>
        <taxon>Saprolegniomycetes</taxon>
        <taxon>Saprolegniales</taxon>
        <taxon>Verrucalvaceae</taxon>
        <taxon>Aphanomyces</taxon>
    </lineage>
</organism>